<dbReference type="Proteomes" id="UP001189429">
    <property type="component" value="Unassembled WGS sequence"/>
</dbReference>
<evidence type="ECO:0000313" key="3">
    <source>
        <dbReference type="Proteomes" id="UP001189429"/>
    </source>
</evidence>
<feature type="compositionally biased region" description="Low complexity" evidence="1">
    <location>
        <begin position="40"/>
        <end position="54"/>
    </location>
</feature>
<evidence type="ECO:0000313" key="2">
    <source>
        <dbReference type="EMBL" id="CAK0819092.1"/>
    </source>
</evidence>
<sequence>MLGLRMKARPQPCKRRPCERSLHVGRRRRQRRPQEGAGGLAVSEAAAAHGSSGAEQRRRRARRQFIRLPTWGVALAILTVRRLLAAAQYLTCEELHELLVHWPTRTPDGTASWTVHKRLPILLRHNTWVHFHLQMQPAYCWARLRRKLWKPSAAGLHGSNVRAPPCLLECVMPVMMMHVHKQTNNARVATAIMMISGTAQHWHAHPPLACKPLSTDWRFGPPGMSCYRPLIRP</sequence>
<accession>A0ABN9RJ07</accession>
<proteinExistence type="predicted"/>
<name>A0ABN9RJ07_9DINO</name>
<feature type="region of interest" description="Disordered" evidence="1">
    <location>
        <begin position="1"/>
        <end position="56"/>
    </location>
</feature>
<dbReference type="EMBL" id="CAUYUJ010006936">
    <property type="protein sequence ID" value="CAK0819092.1"/>
    <property type="molecule type" value="Genomic_DNA"/>
</dbReference>
<reference evidence="2" key="1">
    <citation type="submission" date="2023-10" db="EMBL/GenBank/DDBJ databases">
        <authorList>
            <person name="Chen Y."/>
            <person name="Shah S."/>
            <person name="Dougan E. K."/>
            <person name="Thang M."/>
            <person name="Chan C."/>
        </authorList>
    </citation>
    <scope>NUCLEOTIDE SEQUENCE [LARGE SCALE GENOMIC DNA]</scope>
</reference>
<feature type="compositionally biased region" description="Basic residues" evidence="1">
    <location>
        <begin position="1"/>
        <end position="15"/>
    </location>
</feature>
<organism evidence="2 3">
    <name type="scientific">Prorocentrum cordatum</name>
    <dbReference type="NCBI Taxonomy" id="2364126"/>
    <lineage>
        <taxon>Eukaryota</taxon>
        <taxon>Sar</taxon>
        <taxon>Alveolata</taxon>
        <taxon>Dinophyceae</taxon>
        <taxon>Prorocentrales</taxon>
        <taxon>Prorocentraceae</taxon>
        <taxon>Prorocentrum</taxon>
    </lineage>
</organism>
<comment type="caution">
    <text evidence="2">The sequence shown here is derived from an EMBL/GenBank/DDBJ whole genome shotgun (WGS) entry which is preliminary data.</text>
</comment>
<keyword evidence="3" id="KW-1185">Reference proteome</keyword>
<evidence type="ECO:0000256" key="1">
    <source>
        <dbReference type="SAM" id="MobiDB-lite"/>
    </source>
</evidence>
<protein>
    <submittedName>
        <fullName evidence="2">Uncharacterized protein</fullName>
    </submittedName>
</protein>
<gene>
    <name evidence="2" type="ORF">PCOR1329_LOCUS21172</name>
</gene>